<feature type="region of interest" description="Disordered" evidence="4">
    <location>
        <begin position="511"/>
        <end position="537"/>
    </location>
</feature>
<gene>
    <name evidence="7" type="ORF">ITX44_36475</name>
</gene>
<dbReference type="Gene3D" id="3.40.50.300">
    <property type="entry name" value="P-loop containing nucleotide triphosphate hydrolases"/>
    <property type="match status" value="1"/>
</dbReference>
<dbReference type="EMBL" id="JADKYB010000030">
    <property type="protein sequence ID" value="MBM9509959.1"/>
    <property type="molecule type" value="Genomic_DNA"/>
</dbReference>
<evidence type="ECO:0000256" key="2">
    <source>
        <dbReference type="ARBA" id="ARBA00022840"/>
    </source>
</evidence>
<keyword evidence="2 3" id="KW-0067">ATP-binding</keyword>
<reference evidence="7 8" key="1">
    <citation type="submission" date="2021-01" db="EMBL/GenBank/DDBJ databases">
        <title>Streptomyces acididurans sp. nov., isolated from a peat swamp forest soil.</title>
        <authorList>
            <person name="Chantavorakit T."/>
            <person name="Duangmal K."/>
        </authorList>
    </citation>
    <scope>NUCLEOTIDE SEQUENCE [LARGE SCALE GENOMIC DNA]</scope>
    <source>
        <strain evidence="7 8">KK5PA1</strain>
    </source>
</reference>
<name>A0ABS2U2Y0_9ACTN</name>
<feature type="domain" description="FtsK" evidence="6">
    <location>
        <begin position="244"/>
        <end position="425"/>
    </location>
</feature>
<keyword evidence="5" id="KW-0812">Transmembrane</keyword>
<protein>
    <submittedName>
        <fullName evidence="7">Conjugal transfer protein TraB</fullName>
    </submittedName>
</protein>
<dbReference type="InterPro" id="IPR027417">
    <property type="entry name" value="P-loop_NTPase"/>
</dbReference>
<evidence type="ECO:0000256" key="3">
    <source>
        <dbReference type="PROSITE-ProRule" id="PRU00289"/>
    </source>
</evidence>
<proteinExistence type="predicted"/>
<organism evidence="7 8">
    <name type="scientific">Actinacidiphila acididurans</name>
    <dbReference type="NCBI Taxonomy" id="2784346"/>
    <lineage>
        <taxon>Bacteria</taxon>
        <taxon>Bacillati</taxon>
        <taxon>Actinomycetota</taxon>
        <taxon>Actinomycetes</taxon>
        <taxon>Kitasatosporales</taxon>
        <taxon>Streptomycetaceae</taxon>
        <taxon>Actinacidiphila</taxon>
    </lineage>
</organism>
<keyword evidence="5" id="KW-1133">Transmembrane helix</keyword>
<feature type="binding site" evidence="3">
    <location>
        <begin position="266"/>
        <end position="273"/>
    </location>
    <ligand>
        <name>ATP</name>
        <dbReference type="ChEBI" id="CHEBI:30616"/>
    </ligand>
</feature>
<dbReference type="NCBIfam" id="NF041214">
    <property type="entry name" value="plasmid_TraB"/>
    <property type="match status" value="1"/>
</dbReference>
<sequence>MADSLKADLWKAAKHQRTRPWLAVIAELPASVGAHALWGHSPLAAAGLTVASGLMTATTWWAGKGTSDQRRRHATLTTGAASGFLLLGTITNPVSPFMLSTWAIGGAVTAGGWNIRQILRTNPDNQHGQPAAIEQGILTKAIGQAKVQLRGTPKVEPNKVTAPIQLAPGEVTTDELGNRVKHIAAEFGVAPTAVRILPDPDRGDRATLVVVPQDMLKQPTDWPGPSSPGGSITEAIHIGLYEDGAPAVLWFPSGLGRNATHFLTAGMNGSGKSAGQSVAITEALTRCDVVVWAIDPSKGMQTFAPFLPYLDWVEMTLKGGEAMISALSDVITARANELGRNGFKNWTPDAFEQLGMPYIIVWIEEAAKFFREGTEMEGLVMEARSAGISVIVSLQRPSSTSMPTDVREQLGGALVFGVKGSTTADMALPDDVRDAGARPEAWENRRPGYAYLVAPGVDEDRYATPLRTYRIDDDAIAGVLAVTHRPTLDPVTTAAAGQAYADRTIYEPDVYAPDTDLTSTDTHTDDFGGPDMPGADDLEDAILASVERDIRAGEDEDDDTPDPVVDPTKEIPAPATTWTFGTATATTASSNDEITTEQAVAAVHALLDEFRKAGYDTLGPRDFKPYLGGDGYIGRSRAWLSPRLAELAEQGIHLADTDTPGVYRLLYPELQPA</sequence>
<accession>A0ABS2U2Y0</accession>
<keyword evidence="8" id="KW-1185">Reference proteome</keyword>
<keyword evidence="5" id="KW-0472">Membrane</keyword>
<evidence type="ECO:0000256" key="5">
    <source>
        <dbReference type="SAM" id="Phobius"/>
    </source>
</evidence>
<dbReference type="InterPro" id="IPR002543">
    <property type="entry name" value="FtsK_dom"/>
</dbReference>
<evidence type="ECO:0000256" key="1">
    <source>
        <dbReference type="ARBA" id="ARBA00022741"/>
    </source>
</evidence>
<dbReference type="PANTHER" id="PTHR22683:SF41">
    <property type="entry name" value="DNA TRANSLOCASE FTSK"/>
    <property type="match status" value="1"/>
</dbReference>
<keyword evidence="1 3" id="KW-0547">Nucleotide-binding</keyword>
<feature type="transmembrane region" description="Helical" evidence="5">
    <location>
        <begin position="44"/>
        <end position="62"/>
    </location>
</feature>
<dbReference type="PROSITE" id="PS50901">
    <property type="entry name" value="FTSK"/>
    <property type="match status" value="1"/>
</dbReference>
<feature type="transmembrane region" description="Helical" evidence="5">
    <location>
        <begin position="21"/>
        <end position="38"/>
    </location>
</feature>
<evidence type="ECO:0000256" key="4">
    <source>
        <dbReference type="SAM" id="MobiDB-lite"/>
    </source>
</evidence>
<dbReference type="RefSeq" id="WP_205363543.1">
    <property type="nucleotide sequence ID" value="NZ_JADKYB010000030.1"/>
</dbReference>
<evidence type="ECO:0000259" key="6">
    <source>
        <dbReference type="PROSITE" id="PS50901"/>
    </source>
</evidence>
<dbReference type="PANTHER" id="PTHR22683">
    <property type="entry name" value="SPORULATION PROTEIN RELATED"/>
    <property type="match status" value="1"/>
</dbReference>
<evidence type="ECO:0000313" key="8">
    <source>
        <dbReference type="Proteomes" id="UP000749040"/>
    </source>
</evidence>
<evidence type="ECO:0000313" key="7">
    <source>
        <dbReference type="EMBL" id="MBM9509959.1"/>
    </source>
</evidence>
<dbReference type="InterPro" id="IPR050206">
    <property type="entry name" value="FtsK/SpoIIIE/SftA"/>
</dbReference>
<comment type="caution">
    <text evidence="7">The sequence shown here is derived from an EMBL/GenBank/DDBJ whole genome shotgun (WGS) entry which is preliminary data.</text>
</comment>
<dbReference type="SUPFAM" id="SSF52540">
    <property type="entry name" value="P-loop containing nucleoside triphosphate hydrolases"/>
    <property type="match status" value="1"/>
</dbReference>
<feature type="region of interest" description="Disordered" evidence="4">
    <location>
        <begin position="551"/>
        <end position="574"/>
    </location>
</feature>
<dbReference type="Proteomes" id="UP000749040">
    <property type="component" value="Unassembled WGS sequence"/>
</dbReference>